<evidence type="ECO:0000313" key="2">
    <source>
        <dbReference type="EMBL" id="KOC88106.1"/>
    </source>
</evidence>
<sequence>MKVNLEYYNEFTIFYRAEGVKLSENINIGSIDLRANGNELHFPSILSFDISGRCITLNDIKDKFSHLEIVDYPGGHSLNDVTTYATKNDSHGVRLGFSFAEKNPDCLARVVIRK</sequence>
<dbReference type="Proteomes" id="UP000036851">
    <property type="component" value="Unassembled WGS sequence"/>
</dbReference>
<proteinExistence type="predicted"/>
<dbReference type="EMBL" id="JRXF01000070">
    <property type="protein sequence ID" value="KOC87354.1"/>
    <property type="molecule type" value="Genomic_DNA"/>
</dbReference>
<evidence type="ECO:0000313" key="3">
    <source>
        <dbReference type="Proteomes" id="UP000036851"/>
    </source>
</evidence>
<dbReference type="PATRIC" id="fig|1560201.3.peg.3792"/>
<name>A0A0L7SYR4_9GAMM</name>
<dbReference type="Proteomes" id="UP000037088">
    <property type="component" value="Unassembled WGS sequence"/>
</dbReference>
<organism evidence="2 4">
    <name type="scientific">Winslowiella iniecta</name>
    <dbReference type="NCBI Taxonomy" id="1560201"/>
    <lineage>
        <taxon>Bacteria</taxon>
        <taxon>Pseudomonadati</taxon>
        <taxon>Pseudomonadota</taxon>
        <taxon>Gammaproteobacteria</taxon>
        <taxon>Enterobacterales</taxon>
        <taxon>Erwiniaceae</taxon>
        <taxon>Winslowiella</taxon>
    </lineage>
</organism>
<accession>A0A0L7SYR4</accession>
<comment type="caution">
    <text evidence="2">The sequence shown here is derived from an EMBL/GenBank/DDBJ whole genome shotgun (WGS) entry which is preliminary data.</text>
</comment>
<gene>
    <name evidence="2" type="ORF">NG42_17910</name>
    <name evidence="1" type="ORF">NG43_21485</name>
</gene>
<reference evidence="3 4" key="1">
    <citation type="journal article" date="2015" name="Int. J. Syst. Evol. Microbiol.">
        <title>Erwinia iniecta sp. nov., isolated from Russian wheat aphids (Diuraphis noxia).</title>
        <authorList>
            <person name="Campillo T."/>
            <person name="Luna E."/>
            <person name="Portier P."/>
            <person name="Fischer-Le Saux M."/>
            <person name="Lapitan N."/>
            <person name="Tisserat N.A."/>
            <person name="Leach J.E."/>
        </authorList>
    </citation>
    <scope>NUCLEOTIDE SEQUENCE [LARGE SCALE GENOMIC DNA]</scope>
    <source>
        <strain evidence="2 4">B120</strain>
        <strain evidence="1 3">B149</strain>
    </source>
</reference>
<dbReference type="AlphaFoldDB" id="A0A0L7SYR4"/>
<evidence type="ECO:0000313" key="4">
    <source>
        <dbReference type="Proteomes" id="UP000037088"/>
    </source>
</evidence>
<protein>
    <submittedName>
        <fullName evidence="2">Uncharacterized protein</fullName>
    </submittedName>
</protein>
<keyword evidence="4" id="KW-1185">Reference proteome</keyword>
<evidence type="ECO:0000313" key="1">
    <source>
        <dbReference type="EMBL" id="KOC87354.1"/>
    </source>
</evidence>
<dbReference type="EMBL" id="JRXE01000028">
    <property type="protein sequence ID" value="KOC88106.1"/>
    <property type="molecule type" value="Genomic_DNA"/>
</dbReference>